<name>A0ABW7L8J9_9BURK</name>
<feature type="non-terminal residue" evidence="1">
    <location>
        <position position="1"/>
    </location>
</feature>
<sequence>WNVNHQRGARAAATYAPVAFAEVCLNEIFRGDANQAVAFKERAIERLTATRHVLTHQDFRPTFVPEQELKRLTEGMLVFLRDAFSEYAGRLEQRRKRFQDGKRAVPVRARAAS</sequence>
<reference evidence="1 2" key="1">
    <citation type="submission" date="2024-10" db="EMBL/GenBank/DDBJ databases">
        <title>Burkholderia semiarida in Mexico.</title>
        <authorList>
            <person name="Estrada P."/>
        </authorList>
    </citation>
    <scope>NUCLEOTIDE SEQUENCE [LARGE SCALE GENOMIC DNA]</scope>
    <source>
        <strain evidence="1 2">CLM7-1</strain>
    </source>
</reference>
<dbReference type="RefSeq" id="WP_395130381.1">
    <property type="nucleotide sequence ID" value="NZ_JBIMPM010000032.1"/>
</dbReference>
<keyword evidence="2" id="KW-1185">Reference proteome</keyword>
<proteinExistence type="predicted"/>
<organism evidence="1 2">
    <name type="scientific">Burkholderia semiarida</name>
    <dbReference type="NCBI Taxonomy" id="2843303"/>
    <lineage>
        <taxon>Bacteria</taxon>
        <taxon>Pseudomonadati</taxon>
        <taxon>Pseudomonadota</taxon>
        <taxon>Betaproteobacteria</taxon>
        <taxon>Burkholderiales</taxon>
        <taxon>Burkholderiaceae</taxon>
        <taxon>Burkholderia</taxon>
        <taxon>Burkholderia cepacia complex</taxon>
    </lineage>
</organism>
<accession>A0ABW7L8J9</accession>
<comment type="caution">
    <text evidence="1">The sequence shown here is derived from an EMBL/GenBank/DDBJ whole genome shotgun (WGS) entry which is preliminary data.</text>
</comment>
<gene>
    <name evidence="1" type="ORF">ACGTRS_23620</name>
</gene>
<dbReference type="EMBL" id="JBIMPM010000032">
    <property type="protein sequence ID" value="MFH5254226.1"/>
    <property type="molecule type" value="Genomic_DNA"/>
</dbReference>
<dbReference type="Proteomes" id="UP001609186">
    <property type="component" value="Unassembled WGS sequence"/>
</dbReference>
<protein>
    <submittedName>
        <fullName evidence="1">Uncharacterized protein</fullName>
    </submittedName>
</protein>
<evidence type="ECO:0000313" key="2">
    <source>
        <dbReference type="Proteomes" id="UP001609186"/>
    </source>
</evidence>
<evidence type="ECO:0000313" key="1">
    <source>
        <dbReference type="EMBL" id="MFH5254226.1"/>
    </source>
</evidence>